<keyword evidence="9" id="KW-0411">Iron-sulfur</keyword>
<evidence type="ECO:0000259" key="14">
    <source>
        <dbReference type="PROSITE" id="PS51193"/>
    </source>
</evidence>
<evidence type="ECO:0000256" key="1">
    <source>
        <dbReference type="ARBA" id="ARBA00022485"/>
    </source>
</evidence>
<evidence type="ECO:0000256" key="2">
    <source>
        <dbReference type="ARBA" id="ARBA00022723"/>
    </source>
</evidence>
<dbReference type="InterPro" id="IPR006554">
    <property type="entry name" value="Helicase-like_DEXD_c2"/>
</dbReference>
<evidence type="ECO:0000256" key="13">
    <source>
        <dbReference type="ARBA" id="ARBA00038058"/>
    </source>
</evidence>
<proteinExistence type="inferred from homology"/>
<dbReference type="GO" id="GO:0016818">
    <property type="term" value="F:hydrolase activity, acting on acid anhydrides, in phosphorus-containing anhydrides"/>
    <property type="evidence" value="ECO:0007669"/>
    <property type="project" value="InterPro"/>
</dbReference>
<dbReference type="InterPro" id="IPR014013">
    <property type="entry name" value="Helic_SF1/SF2_ATP-bd_DinG/Rad3"/>
</dbReference>
<keyword evidence="4" id="KW-0227">DNA damage</keyword>
<dbReference type="KEGG" id="buo:BRPE64_BCDS10030"/>
<reference evidence="15 16" key="1">
    <citation type="journal article" date="2013" name="Genome Announc.">
        <title>Complete Genome Sequence of Burkholderia sp. Strain RPE64, Bacterial Symbiont of the Bean Bug Riptortus pedestris.</title>
        <authorList>
            <person name="Shibata T.F."/>
            <person name="Maeda T."/>
            <person name="Nikoh N."/>
            <person name="Yamaguchi K."/>
            <person name="Oshima K."/>
            <person name="Hattori M."/>
            <person name="Nishiyama T."/>
            <person name="Hasebe M."/>
            <person name="Fukatsu T."/>
            <person name="Kikuchi Y."/>
            <person name="Shigenobu S."/>
        </authorList>
    </citation>
    <scope>NUCLEOTIDE SEQUENCE [LARGE SCALE GENOMIC DNA]</scope>
</reference>
<dbReference type="SMART" id="SM00491">
    <property type="entry name" value="HELICc2"/>
    <property type="match status" value="1"/>
</dbReference>
<evidence type="ECO:0000256" key="12">
    <source>
        <dbReference type="ARBA" id="ARBA00023235"/>
    </source>
</evidence>
<dbReference type="GO" id="GO:0006281">
    <property type="term" value="P:DNA repair"/>
    <property type="evidence" value="ECO:0007669"/>
    <property type="project" value="UniProtKB-KW"/>
</dbReference>
<keyword evidence="2" id="KW-0479">Metal-binding</keyword>
<dbReference type="PANTHER" id="PTHR11472:SF34">
    <property type="entry name" value="REGULATOR OF TELOMERE ELONGATION HELICASE 1"/>
    <property type="match status" value="1"/>
</dbReference>
<keyword evidence="7" id="KW-0067">ATP-binding</keyword>
<keyword evidence="5" id="KW-0378">Hydrolase</keyword>
<gene>
    <name evidence="15" type="ORF">BRPE64_BCDS10030</name>
</gene>
<evidence type="ECO:0000256" key="7">
    <source>
        <dbReference type="ARBA" id="ARBA00022840"/>
    </source>
</evidence>
<keyword evidence="8" id="KW-0408">Iron</keyword>
<evidence type="ECO:0000256" key="8">
    <source>
        <dbReference type="ARBA" id="ARBA00023004"/>
    </source>
</evidence>
<keyword evidence="12" id="KW-0413">Isomerase</keyword>
<dbReference type="AlphaFoldDB" id="R4WMA6"/>
<evidence type="ECO:0000256" key="9">
    <source>
        <dbReference type="ARBA" id="ARBA00023014"/>
    </source>
</evidence>
<keyword evidence="6 15" id="KW-0347">Helicase</keyword>
<dbReference type="InterPro" id="IPR010614">
    <property type="entry name" value="RAD3-like_helicase_DEAD"/>
</dbReference>
<organism evidence="15 16">
    <name type="scientific">Caballeronia insecticola</name>
    <dbReference type="NCBI Taxonomy" id="758793"/>
    <lineage>
        <taxon>Bacteria</taxon>
        <taxon>Pseudomonadati</taxon>
        <taxon>Pseudomonadota</taxon>
        <taxon>Betaproteobacteria</taxon>
        <taxon>Burkholderiales</taxon>
        <taxon>Burkholderiaceae</taxon>
        <taxon>Caballeronia</taxon>
    </lineage>
</organism>
<dbReference type="InterPro" id="IPR006555">
    <property type="entry name" value="ATP-dep_Helicase_C"/>
</dbReference>
<dbReference type="Proteomes" id="UP000013966">
    <property type="component" value="Chromosome 2"/>
</dbReference>
<reference evidence="15 16" key="2">
    <citation type="journal article" date="2018" name="Int. J. Syst. Evol. Microbiol.">
        <title>Burkholderia insecticola sp. nov., a gut symbiotic bacterium of the bean bug Riptortus pedestris.</title>
        <authorList>
            <person name="Takeshita K."/>
            <person name="Tamaki H."/>
            <person name="Ohbayashi T."/>
            <person name="Meng X.-Y."/>
            <person name="Sone T."/>
            <person name="Mitani Y."/>
            <person name="Peeters C."/>
            <person name="Kikuchi Y."/>
            <person name="Vandamme P."/>
        </authorList>
    </citation>
    <scope>NUCLEOTIDE SEQUENCE [LARGE SCALE GENOMIC DNA]</scope>
    <source>
        <strain evidence="15">RPE64</strain>
    </source>
</reference>
<dbReference type="Pfam" id="PF06733">
    <property type="entry name" value="DEAD_2"/>
    <property type="match status" value="1"/>
</dbReference>
<dbReference type="GO" id="GO:0005524">
    <property type="term" value="F:ATP binding"/>
    <property type="evidence" value="ECO:0007669"/>
    <property type="project" value="UniProtKB-KW"/>
</dbReference>
<dbReference type="InterPro" id="IPR045028">
    <property type="entry name" value="DinG/Rad3-like"/>
</dbReference>
<dbReference type="PATRIC" id="fig|758793.3.peg.3912"/>
<evidence type="ECO:0000256" key="11">
    <source>
        <dbReference type="ARBA" id="ARBA00023204"/>
    </source>
</evidence>
<dbReference type="SUPFAM" id="SSF52540">
    <property type="entry name" value="P-loop containing nucleoside triphosphate hydrolases"/>
    <property type="match status" value="2"/>
</dbReference>
<dbReference type="OrthoDB" id="9765586at2"/>
<evidence type="ECO:0000256" key="10">
    <source>
        <dbReference type="ARBA" id="ARBA00023125"/>
    </source>
</evidence>
<evidence type="ECO:0000256" key="5">
    <source>
        <dbReference type="ARBA" id="ARBA00022801"/>
    </source>
</evidence>
<keyword evidence="16" id="KW-1185">Reference proteome</keyword>
<evidence type="ECO:0000313" key="15">
    <source>
        <dbReference type="EMBL" id="BAN25664.1"/>
    </source>
</evidence>
<dbReference type="Pfam" id="PF13307">
    <property type="entry name" value="Helicase_C_2"/>
    <property type="match status" value="1"/>
</dbReference>
<dbReference type="HOGENOM" id="CLU_006515_7_0_4"/>
<evidence type="ECO:0000256" key="4">
    <source>
        <dbReference type="ARBA" id="ARBA00022763"/>
    </source>
</evidence>
<dbReference type="SMART" id="SM00488">
    <property type="entry name" value="DEXDc2"/>
    <property type="match status" value="1"/>
</dbReference>
<accession>R4WMA6</accession>
<protein>
    <submittedName>
        <fullName evidence="15">DinG family ATP-dependent helicase</fullName>
    </submittedName>
</protein>
<name>R4WMA6_9BURK</name>
<dbReference type="GO" id="GO:0046872">
    <property type="term" value="F:metal ion binding"/>
    <property type="evidence" value="ECO:0007669"/>
    <property type="project" value="UniProtKB-KW"/>
</dbReference>
<dbReference type="GO" id="GO:0051539">
    <property type="term" value="F:4 iron, 4 sulfur cluster binding"/>
    <property type="evidence" value="ECO:0007669"/>
    <property type="project" value="UniProtKB-KW"/>
</dbReference>
<comment type="similarity">
    <text evidence="13">Belongs to the helicase family. DinG subfamily.</text>
</comment>
<dbReference type="RefSeq" id="WP_016355094.1">
    <property type="nucleotide sequence ID" value="NC_021294.1"/>
</dbReference>
<keyword evidence="11" id="KW-0234">DNA repair</keyword>
<dbReference type="GO" id="GO:0003677">
    <property type="term" value="F:DNA binding"/>
    <property type="evidence" value="ECO:0007669"/>
    <property type="project" value="UniProtKB-KW"/>
</dbReference>
<dbReference type="EMBL" id="AP013059">
    <property type="protein sequence ID" value="BAN25664.1"/>
    <property type="molecule type" value="Genomic_DNA"/>
</dbReference>
<dbReference type="InterPro" id="IPR027417">
    <property type="entry name" value="P-loop_NTPase"/>
</dbReference>
<dbReference type="Gene3D" id="1.10.275.30">
    <property type="match status" value="1"/>
</dbReference>
<feature type="domain" description="Helicase ATP-binding" evidence="14">
    <location>
        <begin position="179"/>
        <end position="428"/>
    </location>
</feature>
<dbReference type="PANTHER" id="PTHR11472">
    <property type="entry name" value="DNA REPAIR DEAD HELICASE RAD3/XP-D SUBFAMILY MEMBER"/>
    <property type="match status" value="1"/>
</dbReference>
<evidence type="ECO:0000256" key="6">
    <source>
        <dbReference type="ARBA" id="ARBA00022806"/>
    </source>
</evidence>
<evidence type="ECO:0000256" key="3">
    <source>
        <dbReference type="ARBA" id="ARBA00022741"/>
    </source>
</evidence>
<keyword evidence="3" id="KW-0547">Nucleotide-binding</keyword>
<dbReference type="PROSITE" id="PS51193">
    <property type="entry name" value="HELICASE_ATP_BIND_2"/>
    <property type="match status" value="1"/>
</dbReference>
<keyword evidence="10" id="KW-0238">DNA-binding</keyword>
<evidence type="ECO:0000313" key="16">
    <source>
        <dbReference type="Proteomes" id="UP000013966"/>
    </source>
</evidence>
<keyword evidence="1" id="KW-0004">4Fe-4S</keyword>
<dbReference type="GO" id="GO:0003678">
    <property type="term" value="F:DNA helicase activity"/>
    <property type="evidence" value="ECO:0007669"/>
    <property type="project" value="InterPro"/>
</dbReference>
<sequence length="776" mass="85611">MHTVPAPAYTVAVRALCEFTAKLGDLDLRFTPSPSAQEGVAGHVTVTGRRPAGYQKEITLSEEYGSLCVRGRADGYDPALNRLEEIKTHRGKLESMPQNHRHLHWAQARVYGHLMCRKLGIAEIDIALVYFDIVDQTETVLVETHTASALAAHFEAQCERFIAWARQELQHGAARDTALTALAFPHADFRPGQRALAEAVYRSALSGRCLAAQAPTGIGKTVGTLFPLLKAWPGQQLDKIFFLTAKSAGRQLALDALTTLAVKPLRVVELVARDKACEYPDRACHGESCPLARGFYDRLSDARAAALQRAQLDRVSIAEVARAHEVCPYYLSQEVSRWADVIVGDYNYYFDTSAMLFALAETNRWRVAVLVDEAHNLVERARGMYSATLDQSTFDAMRRAAPPLLKKILGRIARSLRETTREQDAAGIEYAAHAEPPASLLTTLGQAVSQMTDMLGEQPELFTPDILRFYFDAVHFTRIAERFGPHSIFDITLGRIGAGASAGAKQRKATLCLRNVIPAPHLAPRFARAHSVALFSATLTPAHFYADTLGLPASSVRIDVESPFNAEQLDVRAIADISTRYRDRERSVERIADLIAAQFHRDEGNYLSFFSSFEYLAQVAAALAARHPSIPCWQQSRAMSEPAQREFLARFAPDGRGVGFAVLGGAFGEAIDLPGTRLIGAFVATLGLPQLNPVNQQMKARMHDAFGEGYAYAYLFPGLQKVVQAAGRVIRGPGDRGVLYLIDDRFTRADVRRLLPAWWQVKVQRLRDSDSGNTIV</sequence>
<dbReference type="Gene3D" id="3.40.50.300">
    <property type="entry name" value="P-loop containing nucleotide triphosphate hydrolases"/>
    <property type="match status" value="2"/>
</dbReference>
<dbReference type="STRING" id="758793.BRPE64_BCDS10030"/>